<organism evidence="1 2">
    <name type="scientific">Candidatus Iainarchaeum sp</name>
    <dbReference type="NCBI Taxonomy" id="3101447"/>
    <lineage>
        <taxon>Archaea</taxon>
        <taxon>Candidatus Iainarchaeota</taxon>
        <taxon>Candidatus Iainarchaeia</taxon>
        <taxon>Candidatus Iainarchaeales</taxon>
        <taxon>Candidatus Iainarchaeaceae</taxon>
        <taxon>Candidatus Iainarchaeum</taxon>
    </lineage>
</organism>
<dbReference type="AlphaFoldDB" id="A0A2D6LP39"/>
<feature type="non-terminal residue" evidence="1">
    <location>
        <position position="1"/>
    </location>
</feature>
<dbReference type="EMBL" id="NZBD01000004">
    <property type="protein sequence ID" value="MAG17952.1"/>
    <property type="molecule type" value="Genomic_DNA"/>
</dbReference>
<accession>A0A2D6LP39</accession>
<sequence>FPQALVSLPESVEFRNEGLDLTQEHTFTEPQTQAYVTMNTLKGDELTVSLSASFEGPVLVSLTAFELSNSSSASQIYFTEDSFSIASLENEFFVRASTEYTQRETLEQAKTILEENNGASTIQVSPLNTSMSVYFSDSNSFFAEDLNFLLSSFEGVVSNNIAPDNSLVIVVFDPETDFDFLKTSLEEELNSFGFDVERIEEPVVSLQGTIQAESKEALLESIEQTNIIIEPLQKATIEADSIFIPDANTSFPLSAGSFEAFVNLERSQGDQVNLSLVIFASERNGITDIQAQEVIEELTTDN</sequence>
<evidence type="ECO:0000313" key="2">
    <source>
        <dbReference type="Proteomes" id="UP000226712"/>
    </source>
</evidence>
<gene>
    <name evidence="1" type="ORF">CL944_00590</name>
</gene>
<evidence type="ECO:0000313" key="1">
    <source>
        <dbReference type="EMBL" id="MAG17952.1"/>
    </source>
</evidence>
<name>A0A2D6LP39_9ARCH</name>
<dbReference type="Proteomes" id="UP000226712">
    <property type="component" value="Unassembled WGS sequence"/>
</dbReference>
<reference evidence="2" key="1">
    <citation type="submission" date="2017-09" db="EMBL/GenBank/DDBJ databases">
        <title>The Reconstruction of 2,631 Draft Metagenome-Assembled Genomes from the Global Oceans.</title>
        <authorList>
            <person name="Tully B.J."/>
            <person name="Graham E.D."/>
            <person name="Heidelberg J.F."/>
        </authorList>
    </citation>
    <scope>NUCLEOTIDE SEQUENCE [LARGE SCALE GENOMIC DNA]</scope>
</reference>
<protein>
    <submittedName>
        <fullName evidence="1">Uncharacterized protein</fullName>
    </submittedName>
</protein>
<comment type="caution">
    <text evidence="1">The sequence shown here is derived from an EMBL/GenBank/DDBJ whole genome shotgun (WGS) entry which is preliminary data.</text>
</comment>
<proteinExistence type="predicted"/>